<comment type="caution">
    <text evidence="1">The sequence shown here is derived from an EMBL/GenBank/DDBJ whole genome shotgun (WGS) entry which is preliminary data.</text>
</comment>
<dbReference type="InterPro" id="IPR037689">
    <property type="entry name" value="BAG2"/>
</dbReference>
<proteinExistence type="predicted"/>
<evidence type="ECO:0000313" key="2">
    <source>
        <dbReference type="Proteomes" id="UP000440578"/>
    </source>
</evidence>
<dbReference type="Gene3D" id="1.20.58.890">
    <property type="match status" value="1"/>
</dbReference>
<protein>
    <submittedName>
        <fullName evidence="1">BAG family molecular chaperone regulator 2</fullName>
    </submittedName>
</protein>
<dbReference type="EMBL" id="VIIS01000567">
    <property type="protein sequence ID" value="KAF0307482.1"/>
    <property type="molecule type" value="Genomic_DNA"/>
</dbReference>
<organism evidence="1 2">
    <name type="scientific">Amphibalanus amphitrite</name>
    <name type="common">Striped barnacle</name>
    <name type="synonym">Balanus amphitrite</name>
    <dbReference type="NCBI Taxonomy" id="1232801"/>
    <lineage>
        <taxon>Eukaryota</taxon>
        <taxon>Metazoa</taxon>
        <taxon>Ecdysozoa</taxon>
        <taxon>Arthropoda</taxon>
        <taxon>Crustacea</taxon>
        <taxon>Multicrustacea</taxon>
        <taxon>Cirripedia</taxon>
        <taxon>Thoracica</taxon>
        <taxon>Thoracicalcarea</taxon>
        <taxon>Balanomorpha</taxon>
        <taxon>Balanoidea</taxon>
        <taxon>Balanidae</taxon>
        <taxon>Amphibalaninae</taxon>
        <taxon>Amphibalanus</taxon>
    </lineage>
</organism>
<dbReference type="OrthoDB" id="6284251at2759"/>
<accession>A0A6A4WZ09</accession>
<dbReference type="PANTHER" id="PTHR12334:SF6">
    <property type="entry name" value="BAG FAMILY MOLECULAR CHAPERONE REGULATOR 2"/>
    <property type="match status" value="1"/>
</dbReference>
<dbReference type="Proteomes" id="UP000440578">
    <property type="component" value="Unassembled WGS sequence"/>
</dbReference>
<dbReference type="GO" id="GO:0000774">
    <property type="term" value="F:adenyl-nucleotide exchange factor activity"/>
    <property type="evidence" value="ECO:0007669"/>
    <property type="project" value="InterPro"/>
</dbReference>
<dbReference type="AlphaFoldDB" id="A0A6A4WZ09"/>
<evidence type="ECO:0000313" key="1">
    <source>
        <dbReference type="EMBL" id="KAF0307482.1"/>
    </source>
</evidence>
<dbReference type="GO" id="GO:0050821">
    <property type="term" value="P:protein stabilization"/>
    <property type="evidence" value="ECO:0007669"/>
    <property type="project" value="TreeGrafter"/>
</dbReference>
<name>A0A6A4WZ09_AMPAM</name>
<reference evidence="1 2" key="1">
    <citation type="submission" date="2019-07" db="EMBL/GenBank/DDBJ databases">
        <title>Draft genome assembly of a fouling barnacle, Amphibalanus amphitrite (Darwin, 1854): The first reference genome for Thecostraca.</title>
        <authorList>
            <person name="Kim W."/>
        </authorList>
    </citation>
    <scope>NUCLEOTIDE SEQUENCE [LARGE SCALE GENOMIC DNA]</scope>
    <source>
        <strain evidence="1">SNU_AA5</strain>
        <tissue evidence="1">Soma without cirri and trophi</tissue>
    </source>
</reference>
<dbReference type="PANTHER" id="PTHR12334">
    <property type="entry name" value="BAG FAMILY MOLECULAR CHAPERONE REGULATOR 2"/>
    <property type="match status" value="1"/>
</dbReference>
<sequence>MEPEEASAVSGDPRSVSGQLKQMMELVERQVDALVEDTRRIQAERDNLIGTLLILQNDENVQGLEPRDKETVSATCESLVQKCLGVEINIDPAREPDQEVALHMVNNWIDQLVLTARQDPAQARLKCETYVRTLNGDGLVDETFSSIVTGCATTDRETVGSRLSGLLNYIDYMMGRPSEME</sequence>
<dbReference type="GO" id="GO:0051087">
    <property type="term" value="F:protein-folding chaperone binding"/>
    <property type="evidence" value="ECO:0007669"/>
    <property type="project" value="InterPro"/>
</dbReference>
<keyword evidence="2" id="KW-1185">Reference proteome</keyword>
<gene>
    <name evidence="1" type="primary">Bag2_1</name>
    <name evidence="1" type="ORF">FJT64_021205</name>
</gene>